<gene>
    <name evidence="2" type="ORF">V8G54_036532</name>
</gene>
<protein>
    <submittedName>
        <fullName evidence="2">Uncharacterized protein</fullName>
    </submittedName>
</protein>
<evidence type="ECO:0000313" key="3">
    <source>
        <dbReference type="Proteomes" id="UP001374535"/>
    </source>
</evidence>
<keyword evidence="3" id="KW-1185">Reference proteome</keyword>
<accession>A0AAQ3RFJ2</accession>
<feature type="region of interest" description="Disordered" evidence="1">
    <location>
        <begin position="68"/>
        <end position="101"/>
    </location>
</feature>
<dbReference type="EMBL" id="CP144690">
    <property type="protein sequence ID" value="WVY91018.1"/>
    <property type="molecule type" value="Genomic_DNA"/>
</dbReference>
<sequence>MFKPYDMSPFVQSRAGRLHAEVWGFSEVSALKVHKKWGGADPKPEIPSSHSMIFQGFGGALRRIIFLRQREESKEKTRENLPRQRGPQPPPNPIPPPIAMPELELVPEHVLNSWKILAKPRRRRSQPSGNGTRTVAEVWVPNWNEGRGGHDRGDIMEDIGGTMGGGDDIQMK</sequence>
<feature type="compositionally biased region" description="Pro residues" evidence="1">
    <location>
        <begin position="87"/>
        <end position="99"/>
    </location>
</feature>
<organism evidence="2 3">
    <name type="scientific">Vigna mungo</name>
    <name type="common">Black gram</name>
    <name type="synonym">Phaseolus mungo</name>
    <dbReference type="NCBI Taxonomy" id="3915"/>
    <lineage>
        <taxon>Eukaryota</taxon>
        <taxon>Viridiplantae</taxon>
        <taxon>Streptophyta</taxon>
        <taxon>Embryophyta</taxon>
        <taxon>Tracheophyta</taxon>
        <taxon>Spermatophyta</taxon>
        <taxon>Magnoliopsida</taxon>
        <taxon>eudicotyledons</taxon>
        <taxon>Gunneridae</taxon>
        <taxon>Pentapetalae</taxon>
        <taxon>rosids</taxon>
        <taxon>fabids</taxon>
        <taxon>Fabales</taxon>
        <taxon>Fabaceae</taxon>
        <taxon>Papilionoideae</taxon>
        <taxon>50 kb inversion clade</taxon>
        <taxon>NPAAA clade</taxon>
        <taxon>indigoferoid/millettioid clade</taxon>
        <taxon>Phaseoleae</taxon>
        <taxon>Vigna</taxon>
    </lineage>
</organism>
<evidence type="ECO:0000256" key="1">
    <source>
        <dbReference type="SAM" id="MobiDB-lite"/>
    </source>
</evidence>
<proteinExistence type="predicted"/>
<feature type="compositionally biased region" description="Gly residues" evidence="1">
    <location>
        <begin position="161"/>
        <end position="172"/>
    </location>
</feature>
<feature type="compositionally biased region" description="Basic and acidic residues" evidence="1">
    <location>
        <begin position="68"/>
        <end position="82"/>
    </location>
</feature>
<dbReference type="AlphaFoldDB" id="A0AAQ3RFJ2"/>
<reference evidence="2 3" key="1">
    <citation type="journal article" date="2023" name="Life. Sci Alliance">
        <title>Evolutionary insights into 3D genome organization and epigenetic landscape of Vigna mungo.</title>
        <authorList>
            <person name="Junaid A."/>
            <person name="Singh B."/>
            <person name="Bhatia S."/>
        </authorList>
    </citation>
    <scope>NUCLEOTIDE SEQUENCE [LARGE SCALE GENOMIC DNA]</scope>
    <source>
        <strain evidence="2">Urdbean</strain>
    </source>
</reference>
<feature type="region of interest" description="Disordered" evidence="1">
    <location>
        <begin position="120"/>
        <end position="172"/>
    </location>
</feature>
<evidence type="ECO:0000313" key="2">
    <source>
        <dbReference type="EMBL" id="WVY91018.1"/>
    </source>
</evidence>
<dbReference type="Proteomes" id="UP001374535">
    <property type="component" value="Chromosome 11"/>
</dbReference>
<name>A0AAQ3RFJ2_VIGMU</name>